<proteinExistence type="predicted"/>
<dbReference type="Proteomes" id="UP000076532">
    <property type="component" value="Unassembled WGS sequence"/>
</dbReference>
<reference evidence="1 2" key="1">
    <citation type="journal article" date="2016" name="Mol. Biol. Evol.">
        <title>Comparative Genomics of Early-Diverging Mushroom-Forming Fungi Provides Insights into the Origins of Lignocellulose Decay Capabilities.</title>
        <authorList>
            <person name="Nagy L.G."/>
            <person name="Riley R."/>
            <person name="Tritt A."/>
            <person name="Adam C."/>
            <person name="Daum C."/>
            <person name="Floudas D."/>
            <person name="Sun H."/>
            <person name="Yadav J.S."/>
            <person name="Pangilinan J."/>
            <person name="Larsson K.H."/>
            <person name="Matsuura K."/>
            <person name="Barry K."/>
            <person name="Labutti K."/>
            <person name="Kuo R."/>
            <person name="Ohm R.A."/>
            <person name="Bhattacharya S.S."/>
            <person name="Shirouzu T."/>
            <person name="Yoshinaga Y."/>
            <person name="Martin F.M."/>
            <person name="Grigoriev I.V."/>
            <person name="Hibbett D.S."/>
        </authorList>
    </citation>
    <scope>NUCLEOTIDE SEQUENCE [LARGE SCALE GENOMIC DNA]</scope>
    <source>
        <strain evidence="1 2">CBS 109695</strain>
    </source>
</reference>
<gene>
    <name evidence="1" type="ORF">FIBSPDRAFT_894008</name>
</gene>
<organism evidence="1 2">
    <name type="scientific">Athelia psychrophila</name>
    <dbReference type="NCBI Taxonomy" id="1759441"/>
    <lineage>
        <taxon>Eukaryota</taxon>
        <taxon>Fungi</taxon>
        <taxon>Dikarya</taxon>
        <taxon>Basidiomycota</taxon>
        <taxon>Agaricomycotina</taxon>
        <taxon>Agaricomycetes</taxon>
        <taxon>Agaricomycetidae</taxon>
        <taxon>Atheliales</taxon>
        <taxon>Atheliaceae</taxon>
        <taxon>Athelia</taxon>
    </lineage>
</organism>
<dbReference type="EMBL" id="KV417579">
    <property type="protein sequence ID" value="KZP17769.1"/>
    <property type="molecule type" value="Genomic_DNA"/>
</dbReference>
<dbReference type="AlphaFoldDB" id="A0A166GF42"/>
<evidence type="ECO:0000313" key="2">
    <source>
        <dbReference type="Proteomes" id="UP000076532"/>
    </source>
</evidence>
<name>A0A166GF42_9AGAM</name>
<protein>
    <submittedName>
        <fullName evidence="1">Uncharacterized protein</fullName>
    </submittedName>
</protein>
<keyword evidence="2" id="KW-1185">Reference proteome</keyword>
<evidence type="ECO:0000313" key="1">
    <source>
        <dbReference type="EMBL" id="KZP17769.1"/>
    </source>
</evidence>
<sequence>MLGVDDETEVLLRLADENPANTNLDLDEEGWGQLIDVELTSDAPEDSAAMTGREDISSSPHAGIGGSPHAATAVAYMHNISLAATMAVQCGSPHAHNIHSCHDDLARTHTISSAGMMAVCKTFPVSPHTASAVACVHTLPSAATMALAMAVCTTFHVRPHTATTVAHKYIRFWPTDGLQDPKIHSSSLKVNHKFTRMEIKQLISQKKSRKYAQWFLIRGIAVAHLWEKVTTVAHVQTVQQPIHQTACTAINMPRTSRAAHIAGRSSSGVGGDSCYNIITFRRIFPTGSRQGSKGVGPELLTFIRHLMWRNLANFLLWGDNIVLGSTRVGQKPTL</sequence>
<accession>A0A166GF42</accession>